<comment type="caution">
    <text evidence="1">The sequence shown here is derived from an EMBL/GenBank/DDBJ whole genome shotgun (WGS) entry which is preliminary data.</text>
</comment>
<name>A0ABP8LDY1_9MICO</name>
<gene>
    <name evidence="1" type="ORF">GCM10023169_26680</name>
</gene>
<reference evidence="2" key="1">
    <citation type="journal article" date="2019" name="Int. J. Syst. Evol. Microbiol.">
        <title>The Global Catalogue of Microorganisms (GCM) 10K type strain sequencing project: providing services to taxonomists for standard genome sequencing and annotation.</title>
        <authorList>
            <consortium name="The Broad Institute Genomics Platform"/>
            <consortium name="The Broad Institute Genome Sequencing Center for Infectious Disease"/>
            <person name="Wu L."/>
            <person name="Ma J."/>
        </authorList>
    </citation>
    <scope>NUCLEOTIDE SEQUENCE [LARGE SCALE GENOMIC DNA]</scope>
    <source>
        <strain evidence="2">JCM 17810</strain>
    </source>
</reference>
<sequence length="95" mass="10764">MDLAGQPFLDPIVIHPDLWVERVVTIRDDLAHHREQFRSDGTAGDHLLAEQLYWLFALCLLHLADAPDVVYDGISKRSQVRWLTERADSSGSEPA</sequence>
<organism evidence="1 2">
    <name type="scientific">Georgenia halophila</name>
    <dbReference type="NCBI Taxonomy" id="620889"/>
    <lineage>
        <taxon>Bacteria</taxon>
        <taxon>Bacillati</taxon>
        <taxon>Actinomycetota</taxon>
        <taxon>Actinomycetes</taxon>
        <taxon>Micrococcales</taxon>
        <taxon>Bogoriellaceae</taxon>
        <taxon>Georgenia</taxon>
    </lineage>
</organism>
<protein>
    <submittedName>
        <fullName evidence="1">Uncharacterized protein</fullName>
    </submittedName>
</protein>
<dbReference type="RefSeq" id="WP_345216749.1">
    <property type="nucleotide sequence ID" value="NZ_BAABGN010000011.1"/>
</dbReference>
<accession>A0ABP8LDY1</accession>
<evidence type="ECO:0000313" key="1">
    <source>
        <dbReference type="EMBL" id="GAA4427106.1"/>
    </source>
</evidence>
<proteinExistence type="predicted"/>
<dbReference type="Proteomes" id="UP001500622">
    <property type="component" value="Unassembled WGS sequence"/>
</dbReference>
<keyword evidence="2" id="KW-1185">Reference proteome</keyword>
<dbReference type="EMBL" id="BAABGN010000011">
    <property type="protein sequence ID" value="GAA4427106.1"/>
    <property type="molecule type" value="Genomic_DNA"/>
</dbReference>
<evidence type="ECO:0000313" key="2">
    <source>
        <dbReference type="Proteomes" id="UP001500622"/>
    </source>
</evidence>